<accession>D1CSX8</accession>
<evidence type="ECO:0000313" key="1">
    <source>
        <dbReference type="EMBL" id="ABD74932.1"/>
    </source>
</evidence>
<dbReference type="EMBL" id="DQ403428">
    <property type="protein sequence ID" value="ABD74932.1"/>
    <property type="molecule type" value="Genomic_DNA"/>
</dbReference>
<dbReference type="AlphaFoldDB" id="D1CSX8"/>
<organism evidence="1">
    <name type="scientific">Rhizobium fredii</name>
    <name type="common">Sinorhizobium fredii</name>
    <dbReference type="NCBI Taxonomy" id="380"/>
    <lineage>
        <taxon>Bacteria</taxon>
        <taxon>Pseudomonadati</taxon>
        <taxon>Pseudomonadota</taxon>
        <taxon>Alphaproteobacteria</taxon>
        <taxon>Hyphomicrobiales</taxon>
        <taxon>Rhizobiaceae</taxon>
        <taxon>Sinorhizobium/Ensifer group</taxon>
        <taxon>Sinorhizobium</taxon>
    </lineage>
</organism>
<protein>
    <submittedName>
        <fullName evidence="1">Predicted transcriptional regulator</fullName>
    </submittedName>
</protein>
<dbReference type="PROSITE" id="PS00549">
    <property type="entry name" value="BACTERIOFERRITIN"/>
    <property type="match status" value="1"/>
</dbReference>
<sequence>MIGNARVVGYLTQTLPDILAEFQKITEARKVA</sequence>
<name>D1CSX8_RHIFR</name>
<reference evidence="1" key="1">
    <citation type="submission" date="2006-02" db="EMBL/GenBank/DDBJ databases">
        <title>Sampling the accessory genome of the Sinorhizobium genus by suppressive subtractive hybridization.</title>
        <authorList>
            <person name="Moulin L."/>
            <person name="Ghazoui Z."/>
            <person name="Young P."/>
        </authorList>
    </citation>
    <scope>NUCLEOTIDE SEQUENCE</scope>
    <source>
        <strain evidence="1">LMG6217</strain>
    </source>
</reference>
<proteinExistence type="predicted"/>